<dbReference type="PROSITE" id="PS51257">
    <property type="entry name" value="PROKAR_LIPOPROTEIN"/>
    <property type="match status" value="1"/>
</dbReference>
<evidence type="ECO:0000259" key="3">
    <source>
        <dbReference type="Pfam" id="PF22124"/>
    </source>
</evidence>
<dbReference type="InterPro" id="IPR012341">
    <property type="entry name" value="6hp_glycosidase-like_sf"/>
</dbReference>
<protein>
    <submittedName>
        <fullName evidence="4">Uncharacterized protein</fullName>
    </submittedName>
</protein>
<accession>A0A5M8NYD6</accession>
<evidence type="ECO:0000259" key="1">
    <source>
        <dbReference type="Pfam" id="PF14498"/>
    </source>
</evidence>
<dbReference type="PANTHER" id="PTHR31084">
    <property type="entry name" value="ALPHA-L-FUCOSIDASE 2"/>
    <property type="match status" value="1"/>
</dbReference>
<comment type="caution">
    <text evidence="4">The sequence shown here is derived from an EMBL/GenBank/DDBJ whole genome shotgun (WGS) entry which is preliminary data.</text>
</comment>
<feature type="domain" description="Glycosyl hydrolase family 95 catalytic" evidence="3">
    <location>
        <begin position="308"/>
        <end position="707"/>
    </location>
</feature>
<dbReference type="InterPro" id="IPR054363">
    <property type="entry name" value="GH95_cat"/>
</dbReference>
<dbReference type="Pfam" id="PF14498">
    <property type="entry name" value="Glyco_hyd_65N_2"/>
    <property type="match status" value="1"/>
</dbReference>
<dbReference type="AlphaFoldDB" id="A0A5M8NYD6"/>
<dbReference type="InterPro" id="IPR027414">
    <property type="entry name" value="GH95_N_dom"/>
</dbReference>
<dbReference type="GO" id="GO:0005975">
    <property type="term" value="P:carbohydrate metabolic process"/>
    <property type="evidence" value="ECO:0007669"/>
    <property type="project" value="InterPro"/>
</dbReference>
<gene>
    <name evidence="4" type="ORF">EZS26_003279</name>
</gene>
<dbReference type="InterPro" id="IPR016518">
    <property type="entry name" value="Alpha-L-fucosidase"/>
</dbReference>
<evidence type="ECO:0000259" key="2">
    <source>
        <dbReference type="Pfam" id="PF21307"/>
    </source>
</evidence>
<evidence type="ECO:0000313" key="4">
    <source>
        <dbReference type="EMBL" id="KAA6300575.1"/>
    </source>
</evidence>
<dbReference type="EMBL" id="SNRX01000066">
    <property type="protein sequence ID" value="KAA6300575.1"/>
    <property type="molecule type" value="Genomic_DNA"/>
</dbReference>
<dbReference type="InterPro" id="IPR008928">
    <property type="entry name" value="6-hairpin_glycosidase_sf"/>
</dbReference>
<dbReference type="InterPro" id="IPR013780">
    <property type="entry name" value="Glyco_hydro_b"/>
</dbReference>
<proteinExistence type="predicted"/>
<dbReference type="Pfam" id="PF22124">
    <property type="entry name" value="Glyco_hydro_95_cat"/>
    <property type="match status" value="1"/>
</dbReference>
<feature type="domain" description="Alpha fucosidase A-like C-terminal" evidence="2">
    <location>
        <begin position="709"/>
        <end position="774"/>
    </location>
</feature>
<name>A0A5M8NYD6_9BACT</name>
<dbReference type="PIRSF" id="PIRSF007663">
    <property type="entry name" value="UCP007663"/>
    <property type="match status" value="1"/>
</dbReference>
<dbReference type="GO" id="GO:0004560">
    <property type="term" value="F:alpha-L-fucosidase activity"/>
    <property type="evidence" value="ECO:0007669"/>
    <property type="project" value="InterPro"/>
</dbReference>
<dbReference type="SUPFAM" id="SSF48208">
    <property type="entry name" value="Six-hairpin glycosidases"/>
    <property type="match status" value="1"/>
</dbReference>
<dbReference type="Gene3D" id="2.60.40.1180">
    <property type="entry name" value="Golgi alpha-mannosidase II"/>
    <property type="match status" value="1"/>
</dbReference>
<feature type="domain" description="Glycosyl hydrolase family 95 N-terminal" evidence="1">
    <location>
        <begin position="40"/>
        <end position="285"/>
    </location>
</feature>
<dbReference type="Proteomes" id="UP000324575">
    <property type="component" value="Unassembled WGS sequence"/>
</dbReference>
<dbReference type="Pfam" id="PF21307">
    <property type="entry name" value="Glyco_hydro_95_C"/>
    <property type="match status" value="1"/>
</dbReference>
<dbReference type="InterPro" id="IPR049053">
    <property type="entry name" value="AFCA-like_C"/>
</dbReference>
<dbReference type="PANTHER" id="PTHR31084:SF0">
    <property type="entry name" value="ALPHA-L-FUCOSIDASE 2"/>
    <property type="match status" value="1"/>
</dbReference>
<dbReference type="Gene3D" id="1.50.10.10">
    <property type="match status" value="1"/>
</dbReference>
<dbReference type="Gene3D" id="2.70.98.50">
    <property type="entry name" value="putative glycoside hydrolase family protein from bacillus halodurans"/>
    <property type="match status" value="1"/>
</dbReference>
<evidence type="ECO:0000313" key="5">
    <source>
        <dbReference type="Proteomes" id="UP000324575"/>
    </source>
</evidence>
<organism evidence="4 5">
    <name type="scientific">Candidatus Ordinivivax streblomastigis</name>
    <dbReference type="NCBI Taxonomy" id="2540710"/>
    <lineage>
        <taxon>Bacteria</taxon>
        <taxon>Pseudomonadati</taxon>
        <taxon>Bacteroidota</taxon>
        <taxon>Bacteroidia</taxon>
        <taxon>Bacteroidales</taxon>
        <taxon>Candidatus Ordinivivax</taxon>
    </lineage>
</organism>
<reference evidence="4 5" key="1">
    <citation type="submission" date="2019-03" db="EMBL/GenBank/DDBJ databases">
        <title>Single cell metagenomics reveals metabolic interactions within the superorganism composed of flagellate Streblomastix strix and complex community of Bacteroidetes bacteria on its surface.</title>
        <authorList>
            <person name="Treitli S.C."/>
            <person name="Kolisko M."/>
            <person name="Husnik F."/>
            <person name="Keeling P."/>
            <person name="Hampl V."/>
        </authorList>
    </citation>
    <scope>NUCLEOTIDE SEQUENCE [LARGE SCALE GENOMIC DNA]</scope>
    <source>
        <strain evidence="4">St1</strain>
    </source>
</reference>
<sequence>MKTRIYTVFGKISVLIITIFIIISCTLSENSGGLKGDMILWYNTPGTVWLDGMPIGNGLFAGMVFGRTYEERIALNESSFWSGRPHDYNDPEAGNFFEPIKKLIYDRKYQEAEKIIDNKFYGIPTAQQAFQPLGDLKLTFPGVDTTDITHYRRDLDMETGITSVSYTSGGVTYRREVFVSYPDKVMVVKISTDKPSTLSLQVGLESYFSDIVVAENNNLVLDGTWKGPLPTYWLIGNVEGEGLKFRTALRVITDGGQTKSEGDKLIIADAGSATLILTAATSYVNYGDISADPAERCAQTFADITNKSYQTLRTAHVQDFSNLMSRVHLSMGDTLKYGKPINQRLLAMKDGENDFNLEALCFQFGRYALVSSSRAGGQPANLQAIWNEKITPKWGSKYTININTEMNYWPTEVCNLSECHQPLFDMIQDISQTGSKIAKIYYNRKGWVAHHNIDLWRGTAPVDGARFGMWPVGGAWLCQDIWEHYAFTGDLEFLRKYYPTLKGSAEFLLDLLEEHPKLGYLVTPFSMSPEHGFYDDQGKLAYVSPGPTMDIAIIRELFPHCIAAAELLGIDSEFSRTLETALNRLSPYKVNSRGFVQEWIEDWKGGEQGHNFSANFPFFPGSSILFHSEHDKDLVKATNNWMDTRRGRGGFPVAWDICMWSRLERGDKVGQFIHSFVANSVANNLHNREANQSDGTFGFSAGVAESLIQSHAGEINLLPALSTNWVTGSVSGLRACGGYEVNMEWKDGVLIKTEIKNPKGGEIPIRYQNKIVTVKVELGKTLKLNKELKNI</sequence>